<evidence type="ECO:0000256" key="1">
    <source>
        <dbReference type="SAM" id="MobiDB-lite"/>
    </source>
</evidence>
<comment type="caution">
    <text evidence="2">The sequence shown here is derived from an EMBL/GenBank/DDBJ whole genome shotgun (WGS) entry which is preliminary data.</text>
</comment>
<gene>
    <name evidence="2" type="ORF">CVLEPA_LOCUS12287</name>
</gene>
<feature type="region of interest" description="Disordered" evidence="1">
    <location>
        <begin position="81"/>
        <end position="101"/>
    </location>
</feature>
<reference evidence="2 3" key="1">
    <citation type="submission" date="2024-02" db="EMBL/GenBank/DDBJ databases">
        <authorList>
            <person name="Daric V."/>
            <person name="Darras S."/>
        </authorList>
    </citation>
    <scope>NUCLEOTIDE SEQUENCE [LARGE SCALE GENOMIC DNA]</scope>
</reference>
<organism evidence="2 3">
    <name type="scientific">Clavelina lepadiformis</name>
    <name type="common">Light-bulb sea squirt</name>
    <name type="synonym">Ascidia lepadiformis</name>
    <dbReference type="NCBI Taxonomy" id="159417"/>
    <lineage>
        <taxon>Eukaryota</taxon>
        <taxon>Metazoa</taxon>
        <taxon>Chordata</taxon>
        <taxon>Tunicata</taxon>
        <taxon>Ascidiacea</taxon>
        <taxon>Aplousobranchia</taxon>
        <taxon>Clavelinidae</taxon>
        <taxon>Clavelina</taxon>
    </lineage>
</organism>
<evidence type="ECO:0000313" key="3">
    <source>
        <dbReference type="Proteomes" id="UP001642483"/>
    </source>
</evidence>
<proteinExistence type="predicted"/>
<protein>
    <submittedName>
        <fullName evidence="2">Uncharacterized protein</fullName>
    </submittedName>
</protein>
<evidence type="ECO:0000313" key="2">
    <source>
        <dbReference type="EMBL" id="CAK8682076.1"/>
    </source>
</evidence>
<dbReference type="EMBL" id="CAWYQH010000090">
    <property type="protein sequence ID" value="CAK8682076.1"/>
    <property type="molecule type" value="Genomic_DNA"/>
</dbReference>
<name>A0ABP0FQY9_CLALP</name>
<dbReference type="Proteomes" id="UP001642483">
    <property type="component" value="Unassembled WGS sequence"/>
</dbReference>
<sequence length="101" mass="11105">MKPAVNTQISGHHGVSMAVLQNTLLSSKWHSKNQVCHLLAGKTDQGGGSPLEDLGERSCYNAGINAMCSYEIKRDSKRIDRNKVKNYGGGQEKKIRRSTCD</sequence>
<keyword evidence="3" id="KW-1185">Reference proteome</keyword>
<accession>A0ABP0FQY9</accession>